<dbReference type="PANTHER" id="PTHR30325">
    <property type="entry name" value="MEMBRANE COMPONENT OF ABC TRANSPORTER"/>
    <property type="match status" value="1"/>
</dbReference>
<dbReference type="Pfam" id="PF00528">
    <property type="entry name" value="BPD_transp_1"/>
    <property type="match status" value="1"/>
</dbReference>
<keyword evidence="2 5" id="KW-0812">Transmembrane</keyword>
<evidence type="ECO:0000256" key="3">
    <source>
        <dbReference type="ARBA" id="ARBA00022989"/>
    </source>
</evidence>
<accession>A0A0F9FKL6</accession>
<sequence>TVNIKKDYSIARSVSFGSFIGMKDGQAKGLYLTQFFQIPDSLKQAIELRFKNLKAPFISEMGKRSNGGEFAISLSTFTPRKRLPKTVRLTFREVEPNSGSDLQKPAELFFKKNLEMDRHLSNEENKNFWNAISSRDREMLSGLIQGRFSGPVDSVTLTVNNRRYIANFIKEDVRFPFAPVRGHMMGIDGAGRDVLARVLYGLRTSLTFGLMLVAFSVAMGIIAGALQGYYGGILDITGQRFIEIWSALPFLYIMILMGSIYGRSFSLLLFIYGLFNWIGISYYIRAEFLRLRKQPFVESAKCMGISNYKIIFKHILPNAMVPVITFFPFSLVGAIGALAALDYLGFGLPPPTPSWGELIFQAQQYRWAWWLILYPSMVLFIVMLLGVFIGEGVRNAYDPKQYSRLE</sequence>
<dbReference type="InterPro" id="IPR035906">
    <property type="entry name" value="MetI-like_sf"/>
</dbReference>
<evidence type="ECO:0000259" key="6">
    <source>
        <dbReference type="PROSITE" id="PS50928"/>
    </source>
</evidence>
<keyword evidence="4 5" id="KW-0472">Membrane</keyword>
<feature type="domain" description="ABC transmembrane type-1" evidence="6">
    <location>
        <begin position="202"/>
        <end position="390"/>
    </location>
</feature>
<dbReference type="PANTHER" id="PTHR30325:SF0">
    <property type="entry name" value="INNER MEMBRANE ABC TRANSPORTER PERMEASE PROTEIN YEJE"/>
    <property type="match status" value="1"/>
</dbReference>
<organism evidence="7">
    <name type="scientific">marine sediment metagenome</name>
    <dbReference type="NCBI Taxonomy" id="412755"/>
    <lineage>
        <taxon>unclassified sequences</taxon>
        <taxon>metagenomes</taxon>
        <taxon>ecological metagenomes</taxon>
    </lineage>
</organism>
<protein>
    <recommendedName>
        <fullName evidence="6">ABC transmembrane type-1 domain-containing protein</fullName>
    </recommendedName>
</protein>
<feature type="transmembrane region" description="Helical" evidence="5">
    <location>
        <begin position="206"/>
        <end position="230"/>
    </location>
</feature>
<feature type="transmembrane region" description="Helical" evidence="5">
    <location>
        <begin position="242"/>
        <end position="261"/>
    </location>
</feature>
<dbReference type="PROSITE" id="PS50928">
    <property type="entry name" value="ABC_TM1"/>
    <property type="match status" value="1"/>
</dbReference>
<comment type="subcellular location">
    <subcellularLocation>
        <location evidence="1">Membrane</location>
        <topology evidence="1">Multi-pass membrane protein</topology>
    </subcellularLocation>
</comment>
<proteinExistence type="predicted"/>
<feature type="non-terminal residue" evidence="7">
    <location>
        <position position="1"/>
    </location>
</feature>
<comment type="caution">
    <text evidence="7">The sequence shown here is derived from an EMBL/GenBank/DDBJ whole genome shotgun (WGS) entry which is preliminary data.</text>
</comment>
<gene>
    <name evidence="7" type="ORF">LCGC14_1939740</name>
</gene>
<dbReference type="CDD" id="cd06261">
    <property type="entry name" value="TM_PBP2"/>
    <property type="match status" value="1"/>
</dbReference>
<evidence type="ECO:0000313" key="7">
    <source>
        <dbReference type="EMBL" id="KKL86939.1"/>
    </source>
</evidence>
<dbReference type="Gene3D" id="1.10.3720.10">
    <property type="entry name" value="MetI-like"/>
    <property type="match status" value="1"/>
</dbReference>
<evidence type="ECO:0000256" key="4">
    <source>
        <dbReference type="ARBA" id="ARBA00023136"/>
    </source>
</evidence>
<feature type="transmembrane region" description="Helical" evidence="5">
    <location>
        <begin position="367"/>
        <end position="390"/>
    </location>
</feature>
<feature type="transmembrane region" description="Helical" evidence="5">
    <location>
        <begin position="267"/>
        <end position="284"/>
    </location>
</feature>
<evidence type="ECO:0000256" key="5">
    <source>
        <dbReference type="SAM" id="Phobius"/>
    </source>
</evidence>
<keyword evidence="3 5" id="KW-1133">Transmembrane helix</keyword>
<dbReference type="GO" id="GO:0016020">
    <property type="term" value="C:membrane"/>
    <property type="evidence" value="ECO:0007669"/>
    <property type="project" value="UniProtKB-SubCell"/>
</dbReference>
<evidence type="ECO:0000256" key="2">
    <source>
        <dbReference type="ARBA" id="ARBA00022692"/>
    </source>
</evidence>
<dbReference type="EMBL" id="LAZR01020972">
    <property type="protein sequence ID" value="KKL86939.1"/>
    <property type="molecule type" value="Genomic_DNA"/>
</dbReference>
<evidence type="ECO:0000256" key="1">
    <source>
        <dbReference type="ARBA" id="ARBA00004141"/>
    </source>
</evidence>
<dbReference type="SUPFAM" id="SSF161098">
    <property type="entry name" value="MetI-like"/>
    <property type="match status" value="1"/>
</dbReference>
<name>A0A0F9FKL6_9ZZZZ</name>
<dbReference type="GO" id="GO:0042884">
    <property type="term" value="P:microcin transport"/>
    <property type="evidence" value="ECO:0007669"/>
    <property type="project" value="TreeGrafter"/>
</dbReference>
<feature type="transmembrane region" description="Helical" evidence="5">
    <location>
        <begin position="319"/>
        <end position="341"/>
    </location>
</feature>
<dbReference type="InterPro" id="IPR000515">
    <property type="entry name" value="MetI-like"/>
</dbReference>
<dbReference type="GO" id="GO:0055085">
    <property type="term" value="P:transmembrane transport"/>
    <property type="evidence" value="ECO:0007669"/>
    <property type="project" value="InterPro"/>
</dbReference>
<reference evidence="7" key="1">
    <citation type="journal article" date="2015" name="Nature">
        <title>Complex archaea that bridge the gap between prokaryotes and eukaryotes.</title>
        <authorList>
            <person name="Spang A."/>
            <person name="Saw J.H."/>
            <person name="Jorgensen S.L."/>
            <person name="Zaremba-Niedzwiedzka K."/>
            <person name="Martijn J."/>
            <person name="Lind A.E."/>
            <person name="van Eijk R."/>
            <person name="Schleper C."/>
            <person name="Guy L."/>
            <person name="Ettema T.J."/>
        </authorList>
    </citation>
    <scope>NUCLEOTIDE SEQUENCE</scope>
</reference>
<dbReference type="AlphaFoldDB" id="A0A0F9FKL6"/>